<evidence type="ECO:0000313" key="5">
    <source>
        <dbReference type="EMBL" id="KAJ2852408.1"/>
    </source>
</evidence>
<dbReference type="Gene3D" id="1.20.1250.20">
    <property type="entry name" value="MFS general substrate transporter like domains"/>
    <property type="match status" value="2"/>
</dbReference>
<feature type="transmembrane region" description="Helical" evidence="3">
    <location>
        <begin position="281"/>
        <end position="303"/>
    </location>
</feature>
<evidence type="ECO:0000256" key="1">
    <source>
        <dbReference type="ARBA" id="ARBA00004141"/>
    </source>
</evidence>
<dbReference type="InterPro" id="IPR011701">
    <property type="entry name" value="MFS"/>
</dbReference>
<feature type="transmembrane region" description="Helical" evidence="3">
    <location>
        <begin position="369"/>
        <end position="395"/>
    </location>
</feature>
<comment type="caution">
    <text evidence="5">The sequence shown here is derived from an EMBL/GenBank/DDBJ whole genome shotgun (WGS) entry which is preliminary data.</text>
</comment>
<dbReference type="PANTHER" id="PTHR11360:SF284">
    <property type="entry name" value="EG:103B4.3 PROTEIN-RELATED"/>
    <property type="match status" value="1"/>
</dbReference>
<dbReference type="InterPro" id="IPR036259">
    <property type="entry name" value="MFS_trans_sf"/>
</dbReference>
<evidence type="ECO:0000313" key="6">
    <source>
        <dbReference type="Proteomes" id="UP001139887"/>
    </source>
</evidence>
<feature type="transmembrane region" description="Helical" evidence="3">
    <location>
        <begin position="209"/>
        <end position="228"/>
    </location>
</feature>
<dbReference type="Pfam" id="PF07690">
    <property type="entry name" value="MFS_1"/>
    <property type="match status" value="1"/>
</dbReference>
<feature type="transmembrane region" description="Helical" evidence="3">
    <location>
        <begin position="79"/>
        <end position="101"/>
    </location>
</feature>
<dbReference type="InterPro" id="IPR050327">
    <property type="entry name" value="Proton-linked_MCT"/>
</dbReference>
<accession>A0A9W8IDR2</accession>
<keyword evidence="3" id="KW-0472">Membrane</keyword>
<dbReference type="Proteomes" id="UP001139887">
    <property type="component" value="Unassembled WGS sequence"/>
</dbReference>
<feature type="transmembrane region" description="Helical" evidence="3">
    <location>
        <begin position="240"/>
        <end position="260"/>
    </location>
</feature>
<dbReference type="PANTHER" id="PTHR11360">
    <property type="entry name" value="MONOCARBOXYLATE TRANSPORTER"/>
    <property type="match status" value="1"/>
</dbReference>
<dbReference type="InterPro" id="IPR020846">
    <property type="entry name" value="MFS_dom"/>
</dbReference>
<feature type="domain" description="Major facilitator superfamily (MFS) profile" evidence="4">
    <location>
        <begin position="281"/>
        <end position="467"/>
    </location>
</feature>
<feature type="transmembrane region" description="Helical" evidence="3">
    <location>
        <begin position="407"/>
        <end position="428"/>
    </location>
</feature>
<comment type="subcellular location">
    <subcellularLocation>
        <location evidence="1">Membrane</location>
        <topology evidence="1">Multi-pass membrane protein</topology>
    </subcellularLocation>
</comment>
<dbReference type="SUPFAM" id="SSF103473">
    <property type="entry name" value="MFS general substrate transporter"/>
    <property type="match status" value="1"/>
</dbReference>
<feature type="transmembrane region" description="Helical" evidence="3">
    <location>
        <begin position="341"/>
        <end position="363"/>
    </location>
</feature>
<reference evidence="5" key="1">
    <citation type="submission" date="2022-07" db="EMBL/GenBank/DDBJ databases">
        <title>Phylogenomic reconstructions and comparative analyses of Kickxellomycotina fungi.</title>
        <authorList>
            <person name="Reynolds N.K."/>
            <person name="Stajich J.E."/>
            <person name="Barry K."/>
            <person name="Grigoriev I.V."/>
            <person name="Crous P."/>
            <person name="Smith M.E."/>
        </authorList>
    </citation>
    <scope>NUCLEOTIDE SEQUENCE</scope>
    <source>
        <strain evidence="5">NRRL 1566</strain>
    </source>
</reference>
<feature type="transmembrane region" description="Helical" evidence="3">
    <location>
        <begin position="176"/>
        <end position="197"/>
    </location>
</feature>
<gene>
    <name evidence="5" type="ORF">IWW36_000295</name>
</gene>
<proteinExistence type="inferred from homology"/>
<dbReference type="PROSITE" id="PS50850">
    <property type="entry name" value="MFS"/>
    <property type="match status" value="1"/>
</dbReference>
<protein>
    <recommendedName>
        <fullName evidence="4">Major facilitator superfamily (MFS) profile domain-containing protein</fullName>
    </recommendedName>
</protein>
<feature type="transmembrane region" description="Helical" evidence="3">
    <location>
        <begin position="121"/>
        <end position="139"/>
    </location>
</feature>
<dbReference type="CDD" id="cd17352">
    <property type="entry name" value="MFS_MCT_SLC16"/>
    <property type="match status" value="1"/>
</dbReference>
<feature type="transmembrane region" description="Helical" evidence="3">
    <location>
        <begin position="440"/>
        <end position="460"/>
    </location>
</feature>
<name>A0A9W8IDR2_9FUNG</name>
<comment type="similarity">
    <text evidence="2">Belongs to the major facilitator superfamily. Monocarboxylate porter (TC 2.A.1.13) family.</text>
</comment>
<dbReference type="GO" id="GO:0016020">
    <property type="term" value="C:membrane"/>
    <property type="evidence" value="ECO:0007669"/>
    <property type="project" value="UniProtKB-SubCell"/>
</dbReference>
<dbReference type="GO" id="GO:0022857">
    <property type="term" value="F:transmembrane transporter activity"/>
    <property type="evidence" value="ECO:0007669"/>
    <property type="project" value="InterPro"/>
</dbReference>
<evidence type="ECO:0000256" key="2">
    <source>
        <dbReference type="ARBA" id="ARBA00006727"/>
    </source>
</evidence>
<dbReference type="EMBL" id="JANBUW010000003">
    <property type="protein sequence ID" value="KAJ2852408.1"/>
    <property type="molecule type" value="Genomic_DNA"/>
</dbReference>
<dbReference type="OrthoDB" id="6499973at2759"/>
<evidence type="ECO:0000259" key="4">
    <source>
        <dbReference type="PROSITE" id="PS50850"/>
    </source>
</evidence>
<keyword evidence="3" id="KW-0812">Transmembrane</keyword>
<organism evidence="5 6">
    <name type="scientific">Coemansia brasiliensis</name>
    <dbReference type="NCBI Taxonomy" id="2650707"/>
    <lineage>
        <taxon>Eukaryota</taxon>
        <taxon>Fungi</taxon>
        <taxon>Fungi incertae sedis</taxon>
        <taxon>Zoopagomycota</taxon>
        <taxon>Kickxellomycotina</taxon>
        <taxon>Kickxellomycetes</taxon>
        <taxon>Kickxellales</taxon>
        <taxon>Kickxellaceae</taxon>
        <taxon>Coemansia</taxon>
    </lineage>
</organism>
<dbReference type="AlphaFoldDB" id="A0A9W8IDR2"/>
<evidence type="ECO:0000256" key="3">
    <source>
        <dbReference type="SAM" id="Phobius"/>
    </source>
</evidence>
<keyword evidence="6" id="KW-1185">Reference proteome</keyword>
<sequence length="467" mass="50281">MSNLDSIKQHKSNALSVNEEANFNHSISESETNATPSVSLTPLDYDSGSLNTSEDSDHSDSLAKEKPCLTYNPPPDGGYGWVVVVCCFLLEFFAEGPTSAFGVFQDYYVNDKFKGRVSNSTISLIGVFNSSSMSILGVVSGKLCERFGYRVVPLCGVFILSMGYLLASFASEPWHLLLTQGILCGVGAALTFLPAAVVPSQWFERHRGLATGTVNLGIGVGGIVWTQFNHLLIKKISVAWVLRLTSIIVLALCSISLLLIKTFQPTSTRQTTNWRSLRNRNLLTFMAASFFTGVSSLVPFFYLPGYAKDIGISSNNGALITSIANAASLVGRLLAAVFSDYFGPVVVLLCAYSLTSSGILAIWTSTHNFAGTMAFGIIYGLGYGAIFTQTSAFVAKYFGVDKLPVFVGLYYTFSGLGFLFGPPIAGILLEKSQSWGSPYIGLKLYCGLPMVIALVAIVAVKMNTRHA</sequence>
<feature type="transmembrane region" description="Helical" evidence="3">
    <location>
        <begin position="151"/>
        <end position="170"/>
    </location>
</feature>
<feature type="transmembrane region" description="Helical" evidence="3">
    <location>
        <begin position="315"/>
        <end position="334"/>
    </location>
</feature>
<keyword evidence="3" id="KW-1133">Transmembrane helix</keyword>